<dbReference type="EMBL" id="JAKVQD010000007">
    <property type="protein sequence ID" value="MCH4553843.1"/>
    <property type="molecule type" value="Genomic_DNA"/>
</dbReference>
<accession>A0ABS9RLL0</accession>
<keyword evidence="1 2" id="KW-0732">Signal</keyword>
<evidence type="ECO:0000313" key="3">
    <source>
        <dbReference type="EMBL" id="MCH4553843.1"/>
    </source>
</evidence>
<protein>
    <submittedName>
        <fullName evidence="3">T9SS type A sorting domain-containing protein</fullName>
    </submittedName>
</protein>
<evidence type="ECO:0000313" key="4">
    <source>
        <dbReference type="Proteomes" id="UP001156141"/>
    </source>
</evidence>
<keyword evidence="4" id="KW-1185">Reference proteome</keyword>
<proteinExistence type="predicted"/>
<feature type="signal peptide" evidence="2">
    <location>
        <begin position="1"/>
        <end position="23"/>
    </location>
</feature>
<dbReference type="InterPro" id="IPR026444">
    <property type="entry name" value="Secre_tail"/>
</dbReference>
<evidence type="ECO:0000256" key="2">
    <source>
        <dbReference type="SAM" id="SignalP"/>
    </source>
</evidence>
<name>A0ABS9RLL0_9FLAO</name>
<dbReference type="NCBIfam" id="TIGR04183">
    <property type="entry name" value="Por_Secre_tail"/>
    <property type="match status" value="1"/>
</dbReference>
<dbReference type="Proteomes" id="UP001156141">
    <property type="component" value="Unassembled WGS sequence"/>
</dbReference>
<sequence>MRKQITFLLFALFFALASSDLIAQKNVLYILSDGVKIYNDDQVGGTGYSTNASDTSYGIITKSSLLYNDPVSRMLKADSNFNVVTIIAKNGAASPDSYVSALDGTVPVGNTMTVDSGIDQTGFDLIIVTENVATYNFMKVGIGALTPANIQAPIIYSKPLHFRNNNTIASATAKETKTLGLSMEVVDASSPLFTGLGLTNGDDIPFFLTTSDDYGKAGGNRSIDVINNLEITSDGSTPVTNTLLATVPEITSPDQAIGINYFPAGTHLGTDATGILAQDAVALPFSWGATVKQDGGNITPQLLTVWRNAAYQLTGLSNPGGLVSNDFAGDYEVVTTTYYHDFRGGNTSSFLGNVTTEGTLLENISRFSNTDGTTELNNLVAYPTGRFMSDGDNPLSPSIGYVQIRNFVGNGDNYYNSTLGLNLKAGSEFHIKTLSGGKVTVPLMSESTLDYIVNAPNFNNKGWGSVDGSSLVGPSTVAYDATIDGARGTDFTFEYYGNPGGIDFKFVVDGTGGGTDMYLPYIQVDFDLLRTKPKKVLYVNQSGVGQGAGASAPGDDPVIRMLMADSNLEVTYIETPQDGSAIPALSGFDVVIAQENISSGAAMLKPGGVLGVKDVTIPIIYNKTWAFRNTRAITDADATVSATQNVSVTATNTSHPLFTGIDFSGGNDIRIFSEATANDDGSTGGNKGIDILNNLEISSTDAATIATVPEVTDAAKAFVINYIPSGTQLGEDSNDVLSVNAVALSFSYGATIMGDGANISPEALTIWRNAVYLLTGQTPPATMVQNADFTLSIDKAGEVSKVSTNVRAMGNYIYITDVKSQTDVKIYSLTGALVKEFKTNEDVNFSFRSGIYIATVKTFEGSKAVKILVK</sequence>
<evidence type="ECO:0000256" key="1">
    <source>
        <dbReference type="ARBA" id="ARBA00022729"/>
    </source>
</evidence>
<gene>
    <name evidence="3" type="ORF">MKW35_14545</name>
</gene>
<organism evidence="3 4">
    <name type="scientific">Aestuariibaculum lutulentum</name>
    <dbReference type="NCBI Taxonomy" id="2920935"/>
    <lineage>
        <taxon>Bacteria</taxon>
        <taxon>Pseudomonadati</taxon>
        <taxon>Bacteroidota</taxon>
        <taxon>Flavobacteriia</taxon>
        <taxon>Flavobacteriales</taxon>
        <taxon>Flavobacteriaceae</taxon>
    </lineage>
</organism>
<reference evidence="3" key="1">
    <citation type="submission" date="2022-02" db="EMBL/GenBank/DDBJ databases">
        <title>Aestuariibaculum sp., a marine bacterium isolated from sediment in Guangxi.</title>
        <authorList>
            <person name="Ying J."/>
        </authorList>
    </citation>
    <scope>NUCLEOTIDE SEQUENCE</scope>
    <source>
        <strain evidence="3">L182</strain>
    </source>
</reference>
<feature type="chain" id="PRO_5046230775" evidence="2">
    <location>
        <begin position="24"/>
        <end position="870"/>
    </location>
</feature>
<comment type="caution">
    <text evidence="3">The sequence shown here is derived from an EMBL/GenBank/DDBJ whole genome shotgun (WGS) entry which is preliminary data.</text>
</comment>
<dbReference type="RefSeq" id="WP_240575018.1">
    <property type="nucleotide sequence ID" value="NZ_CP136709.1"/>
</dbReference>